<evidence type="ECO:0000259" key="10">
    <source>
        <dbReference type="PROSITE" id="PS50119"/>
    </source>
</evidence>
<dbReference type="Gene3D" id="3.30.160.60">
    <property type="entry name" value="Classic Zinc Finger"/>
    <property type="match status" value="1"/>
</dbReference>
<evidence type="ECO:0000256" key="3">
    <source>
        <dbReference type="ARBA" id="ARBA00022723"/>
    </source>
</evidence>
<evidence type="ECO:0000256" key="5">
    <source>
        <dbReference type="ARBA" id="ARBA00022833"/>
    </source>
</evidence>
<dbReference type="FunFam" id="3.30.40.10:FF:000144">
    <property type="entry name" value="Tripartite motif-containing 5 (Predicted)"/>
    <property type="match status" value="1"/>
</dbReference>
<reference evidence="11" key="1">
    <citation type="submission" date="2025-08" db="UniProtKB">
        <authorList>
            <consortium name="Ensembl"/>
        </authorList>
    </citation>
    <scope>IDENTIFICATION</scope>
</reference>
<dbReference type="GO" id="GO:0008270">
    <property type="term" value="F:zinc ion binding"/>
    <property type="evidence" value="ECO:0007669"/>
    <property type="project" value="UniProtKB-KW"/>
</dbReference>
<keyword evidence="3" id="KW-0479">Metal-binding</keyword>
<dbReference type="PROSITE" id="PS50119">
    <property type="entry name" value="ZF_BBOX"/>
    <property type="match status" value="1"/>
</dbReference>
<dbReference type="InterPro" id="IPR001841">
    <property type="entry name" value="Znf_RING"/>
</dbReference>
<evidence type="ECO:0000256" key="1">
    <source>
        <dbReference type="ARBA" id="ARBA00004496"/>
    </source>
</evidence>
<dbReference type="SUPFAM" id="SSF57845">
    <property type="entry name" value="B-box zinc-binding domain"/>
    <property type="match status" value="1"/>
</dbReference>
<dbReference type="InterPro" id="IPR027370">
    <property type="entry name" value="Znf-RING_euk"/>
</dbReference>
<dbReference type="PROSITE" id="PS00518">
    <property type="entry name" value="ZF_RING_1"/>
    <property type="match status" value="1"/>
</dbReference>
<dbReference type="FunFam" id="3.30.160.60:FF:000386">
    <property type="entry name" value="Tripartite motif-containing 5 (Predicted)"/>
    <property type="match status" value="1"/>
</dbReference>
<dbReference type="OMA" id="WAAEEHW"/>
<dbReference type="Proteomes" id="UP000694381">
    <property type="component" value="Unassembled WGS sequence"/>
</dbReference>
<keyword evidence="2" id="KW-0963">Cytoplasm</keyword>
<reference evidence="11" key="2">
    <citation type="submission" date="2025-09" db="UniProtKB">
        <authorList>
            <consortium name="Ensembl"/>
        </authorList>
    </citation>
    <scope>IDENTIFICATION</scope>
</reference>
<evidence type="ECO:0000313" key="11">
    <source>
        <dbReference type="Ensembl" id="ENSNGAP00000008823.1"/>
    </source>
</evidence>
<keyword evidence="5" id="KW-0862">Zinc</keyword>
<dbReference type="SMART" id="SM00336">
    <property type="entry name" value="BBOX"/>
    <property type="match status" value="1"/>
</dbReference>
<feature type="domain" description="RING-type" evidence="9">
    <location>
        <begin position="15"/>
        <end position="60"/>
    </location>
</feature>
<evidence type="ECO:0000256" key="4">
    <source>
        <dbReference type="ARBA" id="ARBA00022771"/>
    </source>
</evidence>
<dbReference type="GO" id="GO:0005737">
    <property type="term" value="C:cytoplasm"/>
    <property type="evidence" value="ECO:0007669"/>
    <property type="project" value="UniProtKB-SubCell"/>
</dbReference>
<dbReference type="SUPFAM" id="SSF57850">
    <property type="entry name" value="RING/U-box"/>
    <property type="match status" value="1"/>
</dbReference>
<evidence type="ECO:0000256" key="6">
    <source>
        <dbReference type="ARBA" id="ARBA00023054"/>
    </source>
</evidence>
<protein>
    <submittedName>
        <fullName evidence="11">Uncharacterized protein</fullName>
    </submittedName>
</protein>
<evidence type="ECO:0000259" key="9">
    <source>
        <dbReference type="PROSITE" id="PS50089"/>
    </source>
</evidence>
<dbReference type="Gene3D" id="3.30.40.10">
    <property type="entry name" value="Zinc/RING finger domain, C3HC4 (zinc finger)"/>
    <property type="match status" value="1"/>
</dbReference>
<keyword evidence="4 7" id="KW-0863">Zinc-finger</keyword>
<feature type="coiled-coil region" evidence="8">
    <location>
        <begin position="134"/>
        <end position="168"/>
    </location>
</feature>
<keyword evidence="12" id="KW-1185">Reference proteome</keyword>
<keyword evidence="6 8" id="KW-0175">Coiled coil</keyword>
<dbReference type="Ensembl" id="ENSNGAT00000014329.1">
    <property type="protein sequence ID" value="ENSNGAP00000008823.1"/>
    <property type="gene ID" value="ENSNGAG00000011692.1"/>
</dbReference>
<evidence type="ECO:0000256" key="7">
    <source>
        <dbReference type="PROSITE-ProRule" id="PRU00024"/>
    </source>
</evidence>
<comment type="subcellular location">
    <subcellularLocation>
        <location evidence="1">Cytoplasm</location>
    </subcellularLocation>
</comment>
<dbReference type="SMART" id="SM00184">
    <property type="entry name" value="RING"/>
    <property type="match status" value="1"/>
</dbReference>
<dbReference type="GeneTree" id="ENSGT00940000154647"/>
<proteinExistence type="predicted"/>
<organism evidence="11 12">
    <name type="scientific">Nannospalax galili</name>
    <name type="common">Northern Israeli blind subterranean mole rat</name>
    <name type="synonym">Spalax galili</name>
    <dbReference type="NCBI Taxonomy" id="1026970"/>
    <lineage>
        <taxon>Eukaryota</taxon>
        <taxon>Metazoa</taxon>
        <taxon>Chordata</taxon>
        <taxon>Craniata</taxon>
        <taxon>Vertebrata</taxon>
        <taxon>Euteleostomi</taxon>
        <taxon>Mammalia</taxon>
        <taxon>Eutheria</taxon>
        <taxon>Euarchontoglires</taxon>
        <taxon>Glires</taxon>
        <taxon>Rodentia</taxon>
        <taxon>Myomorpha</taxon>
        <taxon>Muroidea</taxon>
        <taxon>Spalacidae</taxon>
        <taxon>Spalacinae</taxon>
        <taxon>Nannospalax</taxon>
    </lineage>
</organism>
<name>A0A8C6QYL6_NANGA</name>
<dbReference type="InterPro" id="IPR017907">
    <property type="entry name" value="Znf_RING_CS"/>
</dbReference>
<dbReference type="InterPro" id="IPR050143">
    <property type="entry name" value="TRIM/RBCC"/>
</dbReference>
<dbReference type="PROSITE" id="PS50089">
    <property type="entry name" value="ZF_RING_2"/>
    <property type="match status" value="1"/>
</dbReference>
<feature type="domain" description="B box-type" evidence="10">
    <location>
        <begin position="92"/>
        <end position="133"/>
    </location>
</feature>
<evidence type="ECO:0000256" key="2">
    <source>
        <dbReference type="ARBA" id="ARBA00022490"/>
    </source>
</evidence>
<accession>A0A8C6QYL6</accession>
<dbReference type="CDD" id="cd19761">
    <property type="entry name" value="Bbox2_TRIM5-like"/>
    <property type="match status" value="1"/>
</dbReference>
<dbReference type="InterPro" id="IPR000315">
    <property type="entry name" value="Znf_B-box"/>
</dbReference>
<dbReference type="AlphaFoldDB" id="A0A8C6QYL6"/>
<dbReference type="Pfam" id="PF13445">
    <property type="entry name" value="zf-RING_UBOX"/>
    <property type="match status" value="1"/>
</dbReference>
<sequence length="202" mass="23452">MASEFMLNIKEEVTCPICLELLTEPVSVQDCGHTFCRDCITLNYRTTKDQQGKGTCPLCRVGYLFPSLQLNRHVANIVEKIKAVKSGPEEEPKVYNCERHGEKLQLFCENDKKPICWLCERSQEHHGHQTLLIEEVAQKYREKLQENLQKLMTNKKEFENWKDDLQEERTFWQAWQTLPTGVRQLSGQDLGKKLPPSLFPGS</sequence>
<dbReference type="Pfam" id="PF00643">
    <property type="entry name" value="zf-B_box"/>
    <property type="match status" value="1"/>
</dbReference>
<evidence type="ECO:0000313" key="12">
    <source>
        <dbReference type="Proteomes" id="UP000694381"/>
    </source>
</evidence>
<dbReference type="PANTHER" id="PTHR24103">
    <property type="entry name" value="E3 UBIQUITIN-PROTEIN LIGASE TRIM"/>
    <property type="match status" value="1"/>
</dbReference>
<evidence type="ECO:0000256" key="8">
    <source>
        <dbReference type="SAM" id="Coils"/>
    </source>
</evidence>
<dbReference type="InterPro" id="IPR013083">
    <property type="entry name" value="Znf_RING/FYVE/PHD"/>
</dbReference>